<keyword evidence="2" id="KW-0238">DNA-binding</keyword>
<keyword evidence="1" id="KW-0805">Transcription regulation</keyword>
<dbReference type="SUPFAM" id="SSF64288">
    <property type="entry name" value="Chorismate lyase-like"/>
    <property type="match status" value="1"/>
</dbReference>
<dbReference type="PROSITE" id="PS50949">
    <property type="entry name" value="HTH_GNTR"/>
    <property type="match status" value="1"/>
</dbReference>
<feature type="domain" description="HTH gntR-type" evidence="4">
    <location>
        <begin position="8"/>
        <end position="75"/>
    </location>
</feature>
<accession>A0A4P7P1W6</accession>
<dbReference type="SMART" id="SM00866">
    <property type="entry name" value="UTRA"/>
    <property type="match status" value="1"/>
</dbReference>
<evidence type="ECO:0000313" key="6">
    <source>
        <dbReference type="Proteomes" id="UP000296201"/>
    </source>
</evidence>
<dbReference type="AlphaFoldDB" id="A0A4P7P1W6"/>
<dbReference type="InterPro" id="IPR050679">
    <property type="entry name" value="Bact_HTH_transcr_reg"/>
</dbReference>
<dbReference type="Gene3D" id="3.40.1410.10">
    <property type="entry name" value="Chorismate lyase-like"/>
    <property type="match status" value="1"/>
</dbReference>
<dbReference type="SUPFAM" id="SSF46785">
    <property type="entry name" value="Winged helix' DNA-binding domain"/>
    <property type="match status" value="1"/>
</dbReference>
<dbReference type="InterPro" id="IPR000524">
    <property type="entry name" value="Tscrpt_reg_HTH_GntR"/>
</dbReference>
<dbReference type="PANTHER" id="PTHR44846:SF16">
    <property type="entry name" value="TRANSCRIPTIONAL REGULATOR PHNF-RELATED"/>
    <property type="match status" value="1"/>
</dbReference>
<dbReference type="Gene3D" id="1.10.10.10">
    <property type="entry name" value="Winged helix-like DNA-binding domain superfamily/Winged helix DNA-binding domain"/>
    <property type="match status" value="1"/>
</dbReference>
<dbReference type="SMART" id="SM00345">
    <property type="entry name" value="HTH_GNTR"/>
    <property type="match status" value="1"/>
</dbReference>
<evidence type="ECO:0000259" key="4">
    <source>
        <dbReference type="PROSITE" id="PS50949"/>
    </source>
</evidence>
<name>A0A4P7P1W6_9GAMM</name>
<sequence>MIDRYSPEKIYMQIAKAIESDLQEGFEAGDLYLSEKTLTEKFGVNRHTVRRSIEELVKQGVLEKRHGFGTFVAEKRLAYRIKGHQRLTEAVEANGLSVETTVLSKSTILARGSIAENLQLKNGEEVIQVNTLRKIDNKELALISHFLPKAFCPEVLESYESGSLGSFLINVYGIKAKRISSLVSSAMPNASDNFQLGMMGSQPILKVKTLNKDDVSGKIIEYSVSRFRSDMIQLEILINPEQP</sequence>
<evidence type="ECO:0000313" key="5">
    <source>
        <dbReference type="EMBL" id="QBZ84160.1"/>
    </source>
</evidence>
<dbReference type="EMBL" id="CP032096">
    <property type="protein sequence ID" value="QBZ84160.1"/>
    <property type="molecule type" value="Genomic_DNA"/>
</dbReference>
<evidence type="ECO:0000256" key="3">
    <source>
        <dbReference type="ARBA" id="ARBA00023163"/>
    </source>
</evidence>
<evidence type="ECO:0000256" key="2">
    <source>
        <dbReference type="ARBA" id="ARBA00023125"/>
    </source>
</evidence>
<dbReference type="CDD" id="cd07377">
    <property type="entry name" value="WHTH_GntR"/>
    <property type="match status" value="1"/>
</dbReference>
<protein>
    <submittedName>
        <fullName evidence="5">Putative transcriptional regulator PhnF</fullName>
    </submittedName>
</protein>
<dbReference type="PRINTS" id="PR00035">
    <property type="entry name" value="HTHGNTR"/>
</dbReference>
<dbReference type="InterPro" id="IPR036390">
    <property type="entry name" value="WH_DNA-bd_sf"/>
</dbReference>
<dbReference type="OrthoDB" id="6626198at2"/>
<keyword evidence="6" id="KW-1185">Reference proteome</keyword>
<dbReference type="Proteomes" id="UP000296201">
    <property type="component" value="Chromosome"/>
</dbReference>
<dbReference type="InterPro" id="IPR012702">
    <property type="entry name" value="CP_lyase_PhnF"/>
</dbReference>
<gene>
    <name evidence="5" type="primary">phnF</name>
    <name evidence="5" type="ORF">GHNINEIG_02235</name>
</gene>
<evidence type="ECO:0000256" key="1">
    <source>
        <dbReference type="ARBA" id="ARBA00023015"/>
    </source>
</evidence>
<proteinExistence type="predicted"/>
<dbReference type="Pfam" id="PF00392">
    <property type="entry name" value="GntR"/>
    <property type="match status" value="1"/>
</dbReference>
<dbReference type="NCBIfam" id="TIGR02325">
    <property type="entry name" value="C_P_lyase_phnF"/>
    <property type="match status" value="1"/>
</dbReference>
<keyword evidence="3" id="KW-0804">Transcription</keyword>
<organism evidence="5 6">
    <name type="scientific">Hydrogenovibrio crunogenus</name>
    <dbReference type="NCBI Taxonomy" id="39765"/>
    <lineage>
        <taxon>Bacteria</taxon>
        <taxon>Pseudomonadati</taxon>
        <taxon>Pseudomonadota</taxon>
        <taxon>Gammaproteobacteria</taxon>
        <taxon>Thiotrichales</taxon>
        <taxon>Piscirickettsiaceae</taxon>
        <taxon>Hydrogenovibrio</taxon>
    </lineage>
</organism>
<dbReference type="InterPro" id="IPR011663">
    <property type="entry name" value="UTRA"/>
</dbReference>
<dbReference type="PANTHER" id="PTHR44846">
    <property type="entry name" value="MANNOSYL-D-GLYCERATE TRANSPORT/METABOLISM SYSTEM REPRESSOR MNGR-RELATED"/>
    <property type="match status" value="1"/>
</dbReference>
<dbReference type="GO" id="GO:0003677">
    <property type="term" value="F:DNA binding"/>
    <property type="evidence" value="ECO:0007669"/>
    <property type="project" value="UniProtKB-KW"/>
</dbReference>
<dbReference type="InterPro" id="IPR036388">
    <property type="entry name" value="WH-like_DNA-bd_sf"/>
</dbReference>
<dbReference type="GO" id="GO:0003700">
    <property type="term" value="F:DNA-binding transcription factor activity"/>
    <property type="evidence" value="ECO:0007669"/>
    <property type="project" value="InterPro"/>
</dbReference>
<reference evidence="5 6" key="1">
    <citation type="submission" date="2018-08" db="EMBL/GenBank/DDBJ databases">
        <title>Horizontal acquisition of hydrogen conversion ability and other habitat adaptations in Hydrogenovibrio crunogenus strains.</title>
        <authorList>
            <person name="Gonnella G."/>
            <person name="Adam N."/>
            <person name="Perner M."/>
        </authorList>
    </citation>
    <scope>NUCLEOTIDE SEQUENCE [LARGE SCALE GENOMIC DNA]</scope>
    <source>
        <strain evidence="5 6">SP-41</strain>
    </source>
</reference>
<dbReference type="Pfam" id="PF07702">
    <property type="entry name" value="UTRA"/>
    <property type="match status" value="1"/>
</dbReference>
<dbReference type="InterPro" id="IPR028978">
    <property type="entry name" value="Chorismate_lyase_/UTRA_dom_sf"/>
</dbReference>